<evidence type="ECO:0000313" key="4">
    <source>
        <dbReference type="EMBL" id="GIL87435.1"/>
    </source>
</evidence>
<dbReference type="EMBL" id="BNCQ01000002">
    <property type="protein sequence ID" value="GIL95680.1"/>
    <property type="molecule type" value="Genomic_DNA"/>
</dbReference>
<feature type="compositionally biased region" description="Basic and acidic residues" evidence="2">
    <location>
        <begin position="106"/>
        <end position="134"/>
    </location>
</feature>
<dbReference type="EMBL" id="BNCP01000039">
    <property type="protein sequence ID" value="GIL87435.1"/>
    <property type="molecule type" value="Genomic_DNA"/>
</dbReference>
<feature type="compositionally biased region" description="Basic residues" evidence="2">
    <location>
        <begin position="87"/>
        <end position="100"/>
    </location>
</feature>
<evidence type="ECO:0000313" key="7">
    <source>
        <dbReference type="Proteomes" id="UP000747110"/>
    </source>
</evidence>
<evidence type="ECO:0000256" key="1">
    <source>
        <dbReference type="ARBA" id="ARBA00010407"/>
    </source>
</evidence>
<dbReference type="Gene3D" id="3.90.70.80">
    <property type="match status" value="1"/>
</dbReference>
<evidence type="ECO:0000259" key="3">
    <source>
        <dbReference type="PROSITE" id="PS50802"/>
    </source>
</evidence>
<reference evidence="5" key="1">
    <citation type="journal article" date="2021" name="Proc. Natl. Acad. Sci. U.S.A.">
        <title>Three genomes in the algal genus Volvox reveal the fate of a haploid sex-determining region after a transition to homothallism.</title>
        <authorList>
            <person name="Yamamoto K."/>
            <person name="Hamaji T."/>
            <person name="Kawai-Toyooka H."/>
            <person name="Matsuzaki R."/>
            <person name="Takahashi F."/>
            <person name="Nishimura Y."/>
            <person name="Kawachi M."/>
            <person name="Noguchi H."/>
            <person name="Minakuchi Y."/>
            <person name="Umen J.G."/>
            <person name="Toyoda A."/>
            <person name="Nozaki H."/>
        </authorList>
    </citation>
    <scope>NUCLEOTIDE SEQUENCE</scope>
    <source>
        <strain evidence="5">NIES-3785</strain>
        <strain evidence="4">NIES-3786</strain>
    </source>
</reference>
<feature type="region of interest" description="Disordered" evidence="2">
    <location>
        <begin position="164"/>
        <end position="186"/>
    </location>
</feature>
<comment type="caution">
    <text evidence="5">The sequence shown here is derived from an EMBL/GenBank/DDBJ whole genome shotgun (WGS) entry which is preliminary data.</text>
</comment>
<protein>
    <recommendedName>
        <fullName evidence="3">OTU domain-containing protein</fullName>
    </recommendedName>
</protein>
<evidence type="ECO:0000313" key="6">
    <source>
        <dbReference type="Proteomes" id="UP000722791"/>
    </source>
</evidence>
<dbReference type="Pfam" id="PF02338">
    <property type="entry name" value="OTU"/>
    <property type="match status" value="1"/>
</dbReference>
<feature type="compositionally biased region" description="Basic residues" evidence="2">
    <location>
        <begin position="1"/>
        <end position="17"/>
    </location>
</feature>
<dbReference type="GO" id="GO:0004843">
    <property type="term" value="F:cysteine-type deubiquitinase activity"/>
    <property type="evidence" value="ECO:0007669"/>
    <property type="project" value="TreeGrafter"/>
</dbReference>
<comment type="similarity">
    <text evidence="1">Belongs to the peptidase C85 family.</text>
</comment>
<dbReference type="InterPro" id="IPR003323">
    <property type="entry name" value="OTU_dom"/>
</dbReference>
<sequence>MGRKGMKGFLKGPHKHHGSDDEAAEATLEQPSTSEAKTAAAPEHPSIKNGEQPATGKPTDKAEGGDDDSNDSGNDNKGPETRGQMIQRHKREMTAHKKAIQKLGSKKKDEAAKLTAEIEARHAREFTEVEERQKQQQQEQQDTAAAGHGAAEQLAGLELGAAHGEEPKKATKAQKRREKLAQQDAEREQRIALEQAAMGPSDKALEEEHLQELLLPLKLGIREIRADGHCLYRSIEDQLAQAAAAGSADEAAAGADSVPDHLALRRLAASHIRSHADEFLPFIYDEDSAGSPGEQLESYCQELEGTAVWGGQLELGALAQALKKQVKVFAAGMPPVTLGDEHAGEGVLQLCYLRHAFGLGEHYNSVVPLGYTDGTRRSTGRTAE</sequence>
<name>A0A8J4DAA9_9CHLO</name>
<dbReference type="GO" id="GO:0016579">
    <property type="term" value="P:protein deubiquitination"/>
    <property type="evidence" value="ECO:0007669"/>
    <property type="project" value="TreeGrafter"/>
</dbReference>
<keyword evidence="7" id="KW-1185">Reference proteome</keyword>
<dbReference type="PANTHER" id="PTHR12419:SF10">
    <property type="entry name" value="DEUBIQUITINASE OTUD6B"/>
    <property type="match status" value="1"/>
</dbReference>
<dbReference type="AlphaFoldDB" id="A0A8J4DAA9"/>
<accession>A0A8J4DAA9</accession>
<proteinExistence type="inferred from homology"/>
<evidence type="ECO:0000313" key="5">
    <source>
        <dbReference type="EMBL" id="GIL95680.1"/>
    </source>
</evidence>
<dbReference type="OrthoDB" id="415023at2759"/>
<dbReference type="InterPro" id="IPR038765">
    <property type="entry name" value="Papain-like_cys_pep_sf"/>
</dbReference>
<organism evidence="5 6">
    <name type="scientific">Volvox reticuliferus</name>
    <dbReference type="NCBI Taxonomy" id="1737510"/>
    <lineage>
        <taxon>Eukaryota</taxon>
        <taxon>Viridiplantae</taxon>
        <taxon>Chlorophyta</taxon>
        <taxon>core chlorophytes</taxon>
        <taxon>Chlorophyceae</taxon>
        <taxon>CS clade</taxon>
        <taxon>Chlamydomonadales</taxon>
        <taxon>Volvocaceae</taxon>
        <taxon>Volvox</taxon>
    </lineage>
</organism>
<dbReference type="Proteomes" id="UP000722791">
    <property type="component" value="Unassembled WGS sequence"/>
</dbReference>
<dbReference type="SUPFAM" id="SSF54001">
    <property type="entry name" value="Cysteine proteinases"/>
    <property type="match status" value="1"/>
</dbReference>
<feature type="domain" description="OTU" evidence="3">
    <location>
        <begin position="219"/>
        <end position="369"/>
    </location>
</feature>
<dbReference type="PROSITE" id="PS50802">
    <property type="entry name" value="OTU"/>
    <property type="match status" value="1"/>
</dbReference>
<gene>
    <name evidence="4" type="ORF">Vretifemale_15544</name>
    <name evidence="5" type="ORF">Vretimale_1658</name>
</gene>
<feature type="compositionally biased region" description="Low complexity" evidence="2">
    <location>
        <begin position="135"/>
        <end position="150"/>
    </location>
</feature>
<feature type="region of interest" description="Disordered" evidence="2">
    <location>
        <begin position="1"/>
        <end position="150"/>
    </location>
</feature>
<evidence type="ECO:0000256" key="2">
    <source>
        <dbReference type="SAM" id="MobiDB-lite"/>
    </source>
</evidence>
<dbReference type="Proteomes" id="UP000747110">
    <property type="component" value="Unassembled WGS sequence"/>
</dbReference>
<dbReference type="PANTHER" id="PTHR12419">
    <property type="entry name" value="OTU DOMAIN CONTAINING PROTEIN"/>
    <property type="match status" value="1"/>
</dbReference>
<dbReference type="InterPro" id="IPR050704">
    <property type="entry name" value="Peptidase_C85-like"/>
</dbReference>